<reference evidence="2 3" key="2">
    <citation type="journal article" date="2023" name="Mol. Biol. Evol.">
        <title>Genomics of Secondarily Temperate Adaptation in the Only Non-Antarctic Icefish.</title>
        <authorList>
            <person name="Rivera-Colon A.G."/>
            <person name="Rayamajhi N."/>
            <person name="Minhas B.F."/>
            <person name="Madrigal G."/>
            <person name="Bilyk K.T."/>
            <person name="Yoon V."/>
            <person name="Hune M."/>
            <person name="Gregory S."/>
            <person name="Cheng C.H.C."/>
            <person name="Catchen J.M."/>
        </authorList>
    </citation>
    <scope>NUCLEOTIDE SEQUENCE [LARGE SCALE GENOMIC DNA]</scope>
    <source>
        <strain evidence="2">JMC-PN-2008</strain>
    </source>
</reference>
<keyword evidence="1" id="KW-0732">Signal</keyword>
<evidence type="ECO:0000313" key="3">
    <source>
        <dbReference type="Proteomes" id="UP001346869"/>
    </source>
</evidence>
<dbReference type="AlphaFoldDB" id="A0AAN7X6Z3"/>
<reference evidence="2 3" key="1">
    <citation type="journal article" date="2023" name="Genes (Basel)">
        <title>Chromosome-Level Genome Assembly and Circadian Gene Repertoire of the Patagonia Blennie Eleginops maclovinus-The Closest Ancestral Proxy of Antarctic Cryonotothenioids.</title>
        <authorList>
            <person name="Cheng C.C."/>
            <person name="Rivera-Colon A.G."/>
            <person name="Minhas B.F."/>
            <person name="Wilson L."/>
            <person name="Rayamajhi N."/>
            <person name="Vargas-Chacoff L."/>
            <person name="Catchen J.M."/>
        </authorList>
    </citation>
    <scope>NUCLEOTIDE SEQUENCE [LARGE SCALE GENOMIC DNA]</scope>
    <source>
        <strain evidence="2">JMC-PN-2008</strain>
    </source>
</reference>
<feature type="signal peptide" evidence="1">
    <location>
        <begin position="1"/>
        <end position="22"/>
    </location>
</feature>
<dbReference type="Proteomes" id="UP001346869">
    <property type="component" value="Unassembled WGS sequence"/>
</dbReference>
<keyword evidence="3" id="KW-1185">Reference proteome</keyword>
<evidence type="ECO:0000256" key="1">
    <source>
        <dbReference type="SAM" id="SignalP"/>
    </source>
</evidence>
<gene>
    <name evidence="2" type="ORF">PBY51_005506</name>
</gene>
<protein>
    <submittedName>
        <fullName evidence="2">Uncharacterized protein</fullName>
    </submittedName>
</protein>
<feature type="chain" id="PRO_5042885514" evidence="1">
    <location>
        <begin position="23"/>
        <end position="93"/>
    </location>
</feature>
<proteinExistence type="predicted"/>
<organism evidence="2 3">
    <name type="scientific">Eleginops maclovinus</name>
    <name type="common">Patagonian blennie</name>
    <name type="synonym">Eleginus maclovinus</name>
    <dbReference type="NCBI Taxonomy" id="56733"/>
    <lineage>
        <taxon>Eukaryota</taxon>
        <taxon>Metazoa</taxon>
        <taxon>Chordata</taxon>
        <taxon>Craniata</taxon>
        <taxon>Vertebrata</taxon>
        <taxon>Euteleostomi</taxon>
        <taxon>Actinopterygii</taxon>
        <taxon>Neopterygii</taxon>
        <taxon>Teleostei</taxon>
        <taxon>Neoteleostei</taxon>
        <taxon>Acanthomorphata</taxon>
        <taxon>Eupercaria</taxon>
        <taxon>Perciformes</taxon>
        <taxon>Notothenioidei</taxon>
        <taxon>Eleginopidae</taxon>
        <taxon>Eleginops</taxon>
    </lineage>
</organism>
<name>A0AAN7X6Z3_ELEMC</name>
<evidence type="ECO:0000313" key="2">
    <source>
        <dbReference type="EMBL" id="KAK5855405.1"/>
    </source>
</evidence>
<comment type="caution">
    <text evidence="2">The sequence shown here is derived from an EMBL/GenBank/DDBJ whole genome shotgun (WGS) entry which is preliminary data.</text>
</comment>
<accession>A0AAN7X6Z3</accession>
<sequence>MDKTGLVILLLLAIFTLSSSWADVNCGRQYEFICMVPVMKLLTVELKCDASLDLNDPTVQENVLNQVEKRMRDHGIHPKFTLRWRIPPSRKTG</sequence>
<dbReference type="EMBL" id="JAUZQC010000018">
    <property type="protein sequence ID" value="KAK5855405.1"/>
    <property type="molecule type" value="Genomic_DNA"/>
</dbReference>